<protein>
    <recommendedName>
        <fullName evidence="4">F-box domain-containing protein</fullName>
    </recommendedName>
</protein>
<dbReference type="SUPFAM" id="SSF52047">
    <property type="entry name" value="RNI-like"/>
    <property type="match status" value="1"/>
</dbReference>
<evidence type="ECO:0000256" key="1">
    <source>
        <dbReference type="SAM" id="Coils"/>
    </source>
</evidence>
<name>A0A9P5YH29_9AGAR</name>
<accession>A0A9P5YH29</accession>
<evidence type="ECO:0000313" key="3">
    <source>
        <dbReference type="Proteomes" id="UP000807353"/>
    </source>
</evidence>
<dbReference type="EMBL" id="MU150236">
    <property type="protein sequence ID" value="KAF9467510.1"/>
    <property type="molecule type" value="Genomic_DNA"/>
</dbReference>
<evidence type="ECO:0008006" key="4">
    <source>
        <dbReference type="Google" id="ProtNLM"/>
    </source>
</evidence>
<dbReference type="OrthoDB" id="3270987at2759"/>
<dbReference type="Proteomes" id="UP000807353">
    <property type="component" value="Unassembled WGS sequence"/>
</dbReference>
<organism evidence="2 3">
    <name type="scientific">Collybia nuda</name>
    <dbReference type="NCBI Taxonomy" id="64659"/>
    <lineage>
        <taxon>Eukaryota</taxon>
        <taxon>Fungi</taxon>
        <taxon>Dikarya</taxon>
        <taxon>Basidiomycota</taxon>
        <taxon>Agaricomycotina</taxon>
        <taxon>Agaricomycetes</taxon>
        <taxon>Agaricomycetidae</taxon>
        <taxon>Agaricales</taxon>
        <taxon>Tricholomatineae</taxon>
        <taxon>Clitocybaceae</taxon>
        <taxon>Collybia</taxon>
    </lineage>
</organism>
<keyword evidence="3" id="KW-1185">Reference proteome</keyword>
<keyword evidence="1" id="KW-0175">Coiled coil</keyword>
<proteinExistence type="predicted"/>
<dbReference type="InterPro" id="IPR032675">
    <property type="entry name" value="LRR_dom_sf"/>
</dbReference>
<gene>
    <name evidence="2" type="ORF">BDZ94DRAFT_1248271</name>
</gene>
<feature type="coiled-coil region" evidence="1">
    <location>
        <begin position="19"/>
        <end position="53"/>
    </location>
</feature>
<evidence type="ECO:0000313" key="2">
    <source>
        <dbReference type="EMBL" id="KAF9467510.1"/>
    </source>
</evidence>
<sequence length="485" mass="55676">MTTYCRRCGFQDSEFNDSNNDLQRELVGVEGEVLQLEALLKKLLEKRRALKQQINMRLSPLLRLPTEIIHKISMAVFPERAVASHWKETTPLLLGSICRIWRDIAWSMPRLWSTIHVGIRKKYRAPKVVLLEEWLHRSRGRPISVFLKLTDPDKVDRVTIMWKILDLIARQSERWQHAYLDIPRFFNETNCFVPTSFPRLLTLWLPAEFDSMEKLDIFQSAPILKEVVFNALSYRKVLFPVNPLLWLTVGYAWSSDVLEFLDRHPNLVRCVFNCISALGPYHPRVNALSLNSLEIRFVQSGPEVVSSLLDNLFAPNLHDVSVQMQELSPFPHNSLVSMLLHSCTLVRLHLSHLDISDMELVECLVAVPTLEELKLEGLAIGTHTIERLTIGEDDEPPFLLPHLLRLFLILEQQILFDFVGLAGMVRSRRPQAINTIVRRVVEMESLTVQLSRISQGSEGLPTLLALACFQDLEKEGMKIEFGVPG</sequence>
<comment type="caution">
    <text evidence="2">The sequence shown here is derived from an EMBL/GenBank/DDBJ whole genome shotgun (WGS) entry which is preliminary data.</text>
</comment>
<reference evidence="2" key="1">
    <citation type="submission" date="2020-11" db="EMBL/GenBank/DDBJ databases">
        <authorList>
            <consortium name="DOE Joint Genome Institute"/>
            <person name="Ahrendt S."/>
            <person name="Riley R."/>
            <person name="Andreopoulos W."/>
            <person name="Labutti K."/>
            <person name="Pangilinan J."/>
            <person name="Ruiz-Duenas F.J."/>
            <person name="Barrasa J.M."/>
            <person name="Sanchez-Garcia M."/>
            <person name="Camarero S."/>
            <person name="Miyauchi S."/>
            <person name="Serrano A."/>
            <person name="Linde D."/>
            <person name="Babiker R."/>
            <person name="Drula E."/>
            <person name="Ayuso-Fernandez I."/>
            <person name="Pacheco R."/>
            <person name="Padilla G."/>
            <person name="Ferreira P."/>
            <person name="Barriuso J."/>
            <person name="Kellner H."/>
            <person name="Castanera R."/>
            <person name="Alfaro M."/>
            <person name="Ramirez L."/>
            <person name="Pisabarro A.G."/>
            <person name="Kuo A."/>
            <person name="Tritt A."/>
            <person name="Lipzen A."/>
            <person name="He G."/>
            <person name="Yan M."/>
            <person name="Ng V."/>
            <person name="Cullen D."/>
            <person name="Martin F."/>
            <person name="Rosso M.-N."/>
            <person name="Henrissat B."/>
            <person name="Hibbett D."/>
            <person name="Martinez A.T."/>
            <person name="Grigoriev I.V."/>
        </authorList>
    </citation>
    <scope>NUCLEOTIDE SEQUENCE</scope>
    <source>
        <strain evidence="2">CBS 247.69</strain>
    </source>
</reference>
<dbReference type="Gene3D" id="3.80.10.10">
    <property type="entry name" value="Ribonuclease Inhibitor"/>
    <property type="match status" value="1"/>
</dbReference>
<dbReference type="AlphaFoldDB" id="A0A9P5YH29"/>